<comment type="caution">
    <text evidence="1">The sequence shown here is derived from an EMBL/GenBank/DDBJ whole genome shotgun (WGS) entry which is preliminary data.</text>
</comment>
<gene>
    <name evidence="1" type="ORF">B296_00027006</name>
</gene>
<dbReference type="Proteomes" id="UP000287651">
    <property type="component" value="Unassembled WGS sequence"/>
</dbReference>
<evidence type="ECO:0000313" key="1">
    <source>
        <dbReference type="EMBL" id="RRT43768.1"/>
    </source>
</evidence>
<name>A0A426XW35_ENSVE</name>
<dbReference type="AlphaFoldDB" id="A0A426XW35"/>
<protein>
    <submittedName>
        <fullName evidence="1">Uncharacterized protein</fullName>
    </submittedName>
</protein>
<reference evidence="1 2" key="1">
    <citation type="journal article" date="2014" name="Agronomy (Basel)">
        <title>A Draft Genome Sequence for Ensete ventricosum, the Drought-Tolerant Tree Against Hunger.</title>
        <authorList>
            <person name="Harrison J."/>
            <person name="Moore K.A."/>
            <person name="Paszkiewicz K."/>
            <person name="Jones T."/>
            <person name="Grant M."/>
            <person name="Ambacheew D."/>
            <person name="Muzemil S."/>
            <person name="Studholme D.J."/>
        </authorList>
    </citation>
    <scope>NUCLEOTIDE SEQUENCE [LARGE SCALE GENOMIC DNA]</scope>
</reference>
<organism evidence="1 2">
    <name type="scientific">Ensete ventricosum</name>
    <name type="common">Abyssinian banana</name>
    <name type="synonym">Musa ensete</name>
    <dbReference type="NCBI Taxonomy" id="4639"/>
    <lineage>
        <taxon>Eukaryota</taxon>
        <taxon>Viridiplantae</taxon>
        <taxon>Streptophyta</taxon>
        <taxon>Embryophyta</taxon>
        <taxon>Tracheophyta</taxon>
        <taxon>Spermatophyta</taxon>
        <taxon>Magnoliopsida</taxon>
        <taxon>Liliopsida</taxon>
        <taxon>Zingiberales</taxon>
        <taxon>Musaceae</taxon>
        <taxon>Ensete</taxon>
    </lineage>
</organism>
<sequence length="69" mass="7981">MYAGKPSTLSLRPPLFIITSDKEKTAMKKSSPREVPLIHDVIPRFFYDKCLPLSLFSFFFSLFLDVVRP</sequence>
<proteinExistence type="predicted"/>
<dbReference type="EMBL" id="AMZH03016916">
    <property type="protein sequence ID" value="RRT43768.1"/>
    <property type="molecule type" value="Genomic_DNA"/>
</dbReference>
<accession>A0A426XW35</accession>
<evidence type="ECO:0000313" key="2">
    <source>
        <dbReference type="Proteomes" id="UP000287651"/>
    </source>
</evidence>